<keyword evidence="2" id="KW-0472">Membrane</keyword>
<accession>X1VBX7</accession>
<proteinExistence type="predicted"/>
<feature type="non-terminal residue" evidence="3">
    <location>
        <position position="83"/>
    </location>
</feature>
<organism evidence="3">
    <name type="scientific">marine sediment metagenome</name>
    <dbReference type="NCBI Taxonomy" id="412755"/>
    <lineage>
        <taxon>unclassified sequences</taxon>
        <taxon>metagenomes</taxon>
        <taxon>ecological metagenomes</taxon>
    </lineage>
</organism>
<dbReference type="EMBL" id="BARW01032589">
    <property type="protein sequence ID" value="GAJ14647.1"/>
    <property type="molecule type" value="Genomic_DNA"/>
</dbReference>
<gene>
    <name evidence="3" type="ORF">S12H4_51552</name>
</gene>
<evidence type="ECO:0000256" key="2">
    <source>
        <dbReference type="SAM" id="Phobius"/>
    </source>
</evidence>
<keyword evidence="2" id="KW-1133">Transmembrane helix</keyword>
<sequence>MPVKPQSQKNKKRVAAGKKAWAARSRGKGGRKTAGKKAASGSKPRRSKRPSLAKGLIIAGVITTATGIGVTTMKPELLDGVQK</sequence>
<reference evidence="3" key="1">
    <citation type="journal article" date="2014" name="Front. Microbiol.">
        <title>High frequency of phylogenetically diverse reductive dehalogenase-homologous genes in deep subseafloor sedimentary metagenomes.</title>
        <authorList>
            <person name="Kawai M."/>
            <person name="Futagami T."/>
            <person name="Toyoda A."/>
            <person name="Takaki Y."/>
            <person name="Nishi S."/>
            <person name="Hori S."/>
            <person name="Arai W."/>
            <person name="Tsubouchi T."/>
            <person name="Morono Y."/>
            <person name="Uchiyama I."/>
            <person name="Ito T."/>
            <person name="Fujiyama A."/>
            <person name="Inagaki F."/>
            <person name="Takami H."/>
        </authorList>
    </citation>
    <scope>NUCLEOTIDE SEQUENCE</scope>
    <source>
        <strain evidence="3">Expedition CK06-06</strain>
    </source>
</reference>
<dbReference type="AlphaFoldDB" id="X1VBX7"/>
<evidence type="ECO:0000256" key="1">
    <source>
        <dbReference type="SAM" id="MobiDB-lite"/>
    </source>
</evidence>
<name>X1VBX7_9ZZZZ</name>
<comment type="caution">
    <text evidence="3">The sequence shown here is derived from an EMBL/GenBank/DDBJ whole genome shotgun (WGS) entry which is preliminary data.</text>
</comment>
<feature type="region of interest" description="Disordered" evidence="1">
    <location>
        <begin position="1"/>
        <end position="52"/>
    </location>
</feature>
<evidence type="ECO:0000313" key="3">
    <source>
        <dbReference type="EMBL" id="GAJ14647.1"/>
    </source>
</evidence>
<feature type="transmembrane region" description="Helical" evidence="2">
    <location>
        <begin position="52"/>
        <end position="73"/>
    </location>
</feature>
<feature type="compositionally biased region" description="Basic residues" evidence="1">
    <location>
        <begin position="25"/>
        <end position="35"/>
    </location>
</feature>
<protein>
    <submittedName>
        <fullName evidence="3">Uncharacterized protein</fullName>
    </submittedName>
</protein>
<keyword evidence="2" id="KW-0812">Transmembrane</keyword>